<feature type="domain" description="Response regulatory" evidence="2">
    <location>
        <begin position="2"/>
        <end position="124"/>
    </location>
</feature>
<dbReference type="Pfam" id="PF00072">
    <property type="entry name" value="Response_reg"/>
    <property type="match status" value="1"/>
</dbReference>
<sequence length="124" mass="14314">MEFCVIDDDKIYQFLVKKTIKSVDKNFIVNLFEDGLEAITTFKNKGICCTIILLDLNMPNMDGWQFIQEYEKLQQIGDQKHKIYIATSSISKADREKANQFKIVQGYLTKPITKEKIKDLATAV</sequence>
<accession>A0ABU1K1L6</accession>
<keyword evidence="1" id="KW-0597">Phosphoprotein</keyword>
<dbReference type="InterPro" id="IPR052048">
    <property type="entry name" value="ST_Response_Regulator"/>
</dbReference>
<evidence type="ECO:0000259" key="2">
    <source>
        <dbReference type="PROSITE" id="PS50110"/>
    </source>
</evidence>
<evidence type="ECO:0000256" key="1">
    <source>
        <dbReference type="PROSITE-ProRule" id="PRU00169"/>
    </source>
</evidence>
<dbReference type="RefSeq" id="WP_309726272.1">
    <property type="nucleotide sequence ID" value="NZ_JAVDQA010000001.1"/>
</dbReference>
<evidence type="ECO:0000313" key="3">
    <source>
        <dbReference type="EMBL" id="MDR6299516.1"/>
    </source>
</evidence>
<dbReference type="PROSITE" id="PS50110">
    <property type="entry name" value="RESPONSE_REGULATORY"/>
    <property type="match status" value="1"/>
</dbReference>
<proteinExistence type="predicted"/>
<dbReference type="SUPFAM" id="SSF52172">
    <property type="entry name" value="CheY-like"/>
    <property type="match status" value="1"/>
</dbReference>
<dbReference type="PANTHER" id="PTHR43228:SF1">
    <property type="entry name" value="TWO-COMPONENT RESPONSE REGULATOR ARR22"/>
    <property type="match status" value="1"/>
</dbReference>
<evidence type="ECO:0000313" key="4">
    <source>
        <dbReference type="Proteomes" id="UP001257659"/>
    </source>
</evidence>
<organism evidence="3 4">
    <name type="scientific">Mesonia maritima</name>
    <dbReference type="NCBI Taxonomy" id="1793873"/>
    <lineage>
        <taxon>Bacteria</taxon>
        <taxon>Pseudomonadati</taxon>
        <taxon>Bacteroidota</taxon>
        <taxon>Flavobacteriia</taxon>
        <taxon>Flavobacteriales</taxon>
        <taxon>Flavobacteriaceae</taxon>
        <taxon>Mesonia</taxon>
    </lineage>
</organism>
<reference evidence="3 4" key="1">
    <citation type="submission" date="2023-07" db="EMBL/GenBank/DDBJ databases">
        <title>Genomic Encyclopedia of Type Strains, Phase IV (KMG-IV): sequencing the most valuable type-strain genomes for metagenomic binning, comparative biology and taxonomic classification.</title>
        <authorList>
            <person name="Goeker M."/>
        </authorList>
    </citation>
    <scope>NUCLEOTIDE SEQUENCE [LARGE SCALE GENOMIC DNA]</scope>
    <source>
        <strain evidence="3 4">DSM 102814</strain>
    </source>
</reference>
<dbReference type="EMBL" id="JAVDQA010000001">
    <property type="protein sequence ID" value="MDR6299516.1"/>
    <property type="molecule type" value="Genomic_DNA"/>
</dbReference>
<comment type="caution">
    <text evidence="3">The sequence shown here is derived from an EMBL/GenBank/DDBJ whole genome shotgun (WGS) entry which is preliminary data.</text>
</comment>
<dbReference type="InterPro" id="IPR001789">
    <property type="entry name" value="Sig_transdc_resp-reg_receiver"/>
</dbReference>
<feature type="modified residue" description="4-aspartylphosphate" evidence="1">
    <location>
        <position position="55"/>
    </location>
</feature>
<gene>
    <name evidence="3" type="ORF">GGR31_000132</name>
</gene>
<dbReference type="Proteomes" id="UP001257659">
    <property type="component" value="Unassembled WGS sequence"/>
</dbReference>
<dbReference type="SMART" id="SM00448">
    <property type="entry name" value="REC"/>
    <property type="match status" value="1"/>
</dbReference>
<dbReference type="Gene3D" id="3.40.50.2300">
    <property type="match status" value="1"/>
</dbReference>
<name>A0ABU1K1L6_9FLAO</name>
<dbReference type="InterPro" id="IPR011006">
    <property type="entry name" value="CheY-like_superfamily"/>
</dbReference>
<keyword evidence="4" id="KW-1185">Reference proteome</keyword>
<dbReference type="PANTHER" id="PTHR43228">
    <property type="entry name" value="TWO-COMPONENT RESPONSE REGULATOR"/>
    <property type="match status" value="1"/>
</dbReference>
<protein>
    <submittedName>
        <fullName evidence="3">CheY-like chemotaxis protein</fullName>
    </submittedName>
</protein>